<organism evidence="3 4">
    <name type="scientific">Taxus chinensis</name>
    <name type="common">Chinese yew</name>
    <name type="synonym">Taxus wallichiana var. chinensis</name>
    <dbReference type="NCBI Taxonomy" id="29808"/>
    <lineage>
        <taxon>Eukaryota</taxon>
        <taxon>Viridiplantae</taxon>
        <taxon>Streptophyta</taxon>
        <taxon>Embryophyta</taxon>
        <taxon>Tracheophyta</taxon>
        <taxon>Spermatophyta</taxon>
        <taxon>Pinopsida</taxon>
        <taxon>Pinidae</taxon>
        <taxon>Conifers II</taxon>
        <taxon>Cupressales</taxon>
        <taxon>Taxaceae</taxon>
        <taxon>Taxus</taxon>
    </lineage>
</organism>
<dbReference type="PANTHER" id="PTHR47976">
    <property type="entry name" value="G-TYPE LECTIN S-RECEPTOR-LIKE SERINE/THREONINE-PROTEIN KINASE SD2-5"/>
    <property type="match status" value="1"/>
</dbReference>
<evidence type="ECO:0000256" key="1">
    <source>
        <dbReference type="ARBA" id="ARBA00022729"/>
    </source>
</evidence>
<keyword evidence="1" id="KW-0732">Signal</keyword>
<feature type="non-terminal residue" evidence="3">
    <location>
        <position position="1"/>
    </location>
</feature>
<dbReference type="PANTHER" id="PTHR47976:SF115">
    <property type="entry name" value="RECEPTOR-LIKE SERINE_THREONINE-PROTEIN KINASE"/>
    <property type="match status" value="1"/>
</dbReference>
<gene>
    <name evidence="3" type="ORF">KI387_034246</name>
</gene>
<accession>A0AA38C2Z9</accession>
<dbReference type="Proteomes" id="UP000824469">
    <property type="component" value="Unassembled WGS sequence"/>
</dbReference>
<protein>
    <recommendedName>
        <fullName evidence="5">Apple domain-containing protein</fullName>
    </recommendedName>
</protein>
<keyword evidence="4" id="KW-1185">Reference proteome</keyword>
<feature type="transmembrane region" description="Helical" evidence="2">
    <location>
        <begin position="53"/>
        <end position="70"/>
    </location>
</feature>
<reference evidence="3 4" key="1">
    <citation type="journal article" date="2021" name="Nat. Plants">
        <title>The Taxus genome provides insights into paclitaxel biosynthesis.</title>
        <authorList>
            <person name="Xiong X."/>
            <person name="Gou J."/>
            <person name="Liao Q."/>
            <person name="Li Y."/>
            <person name="Zhou Q."/>
            <person name="Bi G."/>
            <person name="Li C."/>
            <person name="Du R."/>
            <person name="Wang X."/>
            <person name="Sun T."/>
            <person name="Guo L."/>
            <person name="Liang H."/>
            <person name="Lu P."/>
            <person name="Wu Y."/>
            <person name="Zhang Z."/>
            <person name="Ro D.K."/>
            <person name="Shang Y."/>
            <person name="Huang S."/>
            <person name="Yan J."/>
        </authorList>
    </citation>
    <scope>NUCLEOTIDE SEQUENCE [LARGE SCALE GENOMIC DNA]</scope>
    <source>
        <strain evidence="3">Ta-2019</strain>
    </source>
</reference>
<evidence type="ECO:0000313" key="3">
    <source>
        <dbReference type="EMBL" id="KAH9290129.1"/>
    </source>
</evidence>
<keyword evidence="2" id="KW-0472">Membrane</keyword>
<dbReference type="AlphaFoldDB" id="A0AA38C2Z9"/>
<evidence type="ECO:0000256" key="2">
    <source>
        <dbReference type="SAM" id="Phobius"/>
    </source>
</evidence>
<sequence length="199" mass="22287">TNRKDICTRLYILSMELRLCSAYEVHIHTGSSFYIENLPAAYMAMDVHMHFRGILLLAVFILLLVIGVSAQEDSCSGSDDIGKCGLNGFCLVKEDNSFNCTCPPEFHPADNSDQSRGCLRNISQEMGCNASTAEMHELDRIDWWGNDYAHMTGMNTTACKRACIEDCYCAVTIYADLNGTGNCWKKESLASQRWPSKRD</sequence>
<dbReference type="InterPro" id="IPR051343">
    <property type="entry name" value="G-type_lectin_kinases/EP1-like"/>
</dbReference>
<evidence type="ECO:0008006" key="5">
    <source>
        <dbReference type="Google" id="ProtNLM"/>
    </source>
</evidence>
<proteinExistence type="predicted"/>
<keyword evidence="2" id="KW-1133">Transmembrane helix</keyword>
<evidence type="ECO:0000313" key="4">
    <source>
        <dbReference type="Proteomes" id="UP000824469"/>
    </source>
</evidence>
<name>A0AA38C2Z9_TAXCH</name>
<keyword evidence="2" id="KW-0812">Transmembrane</keyword>
<comment type="caution">
    <text evidence="3">The sequence shown here is derived from an EMBL/GenBank/DDBJ whole genome shotgun (WGS) entry which is preliminary data.</text>
</comment>
<dbReference type="EMBL" id="JAHRHJ020003813">
    <property type="protein sequence ID" value="KAH9290129.1"/>
    <property type="molecule type" value="Genomic_DNA"/>
</dbReference>